<reference evidence="1" key="1">
    <citation type="submission" date="2023-04" db="EMBL/GenBank/DDBJ databases">
        <title>The human skin virome in hidradenitis suppurativa patients.</title>
        <authorList>
            <person name="Jansen D."/>
        </authorList>
    </citation>
    <scope>NUCLEOTIDE SEQUENCE</scope>
    <source>
        <strain evidence="1">VC4_HSPhageD</strain>
    </source>
</reference>
<name>A0AA49X8Z2_9VIRU</name>
<dbReference type="EMBL" id="OQ890325">
    <property type="protein sequence ID" value="WLJ26327.1"/>
    <property type="molecule type" value="Genomic_DNA"/>
</dbReference>
<evidence type="ECO:0000313" key="1">
    <source>
        <dbReference type="EMBL" id="WLJ26327.1"/>
    </source>
</evidence>
<proteinExistence type="predicted"/>
<accession>A0AA49X8Z2</accession>
<sequence>MAKWSKEETKILEDTIIENEGMDFKDFIELMMKKVNRSKKSISSKMTSDLRIDKMLKNYRITKRNRRKNNNSSINETIKKFKLGNNYEVSNYGNMKNMGLDNWTRRAKLISKTDRFCVFDLGSRKECFLWTCYGLDWKVRGIK</sequence>
<protein>
    <submittedName>
        <fullName evidence="1">Uncharacterized protein</fullName>
    </submittedName>
</protein>
<organism evidence="1">
    <name type="scientific">Firmicutes phage HS19</name>
    <dbReference type="NCBI Taxonomy" id="3056397"/>
    <lineage>
        <taxon>Viruses</taxon>
    </lineage>
</organism>